<name>V8NWE3_OPHHA</name>
<dbReference type="AlphaFoldDB" id="V8NWE3"/>
<evidence type="ECO:0000259" key="1">
    <source>
        <dbReference type="Pfam" id="PF25524"/>
    </source>
</evidence>
<feature type="domain" description="CPSF6/7 RSLD" evidence="1">
    <location>
        <begin position="62"/>
        <end position="127"/>
    </location>
</feature>
<dbReference type="EMBL" id="AZIM01001704">
    <property type="protein sequence ID" value="ETE65968.1"/>
    <property type="molecule type" value="Genomic_DNA"/>
</dbReference>
<accession>V8NWE3</accession>
<evidence type="ECO:0000313" key="2">
    <source>
        <dbReference type="EMBL" id="ETE65968.1"/>
    </source>
</evidence>
<proteinExistence type="predicted"/>
<organism evidence="2 3">
    <name type="scientific">Ophiophagus hannah</name>
    <name type="common">King cobra</name>
    <name type="synonym">Naja hannah</name>
    <dbReference type="NCBI Taxonomy" id="8665"/>
    <lineage>
        <taxon>Eukaryota</taxon>
        <taxon>Metazoa</taxon>
        <taxon>Chordata</taxon>
        <taxon>Craniata</taxon>
        <taxon>Vertebrata</taxon>
        <taxon>Euteleostomi</taxon>
        <taxon>Lepidosauria</taxon>
        <taxon>Squamata</taxon>
        <taxon>Bifurcata</taxon>
        <taxon>Unidentata</taxon>
        <taxon>Episquamata</taxon>
        <taxon>Toxicofera</taxon>
        <taxon>Serpentes</taxon>
        <taxon>Colubroidea</taxon>
        <taxon>Elapidae</taxon>
        <taxon>Elapinae</taxon>
        <taxon>Ophiophagus</taxon>
    </lineage>
</organism>
<evidence type="ECO:0000313" key="3">
    <source>
        <dbReference type="Proteomes" id="UP000018936"/>
    </source>
</evidence>
<feature type="non-terminal residue" evidence="2">
    <location>
        <position position="1"/>
    </location>
</feature>
<gene>
    <name evidence="2" type="primary">Cpsf7</name>
    <name evidence="2" type="ORF">L345_08258</name>
</gene>
<protein>
    <submittedName>
        <fullName evidence="2">Cleavage and polyadenylation specificity factor subunit 7</fullName>
    </submittedName>
</protein>
<dbReference type="InterPro" id="IPR057951">
    <property type="entry name" value="CPSF6/7_RSLD_N"/>
</dbReference>
<keyword evidence="3" id="KW-1185">Reference proteome</keyword>
<dbReference type="Pfam" id="PF25524">
    <property type="entry name" value="RSLD_CPSF6"/>
    <property type="match status" value="1"/>
</dbReference>
<dbReference type="Proteomes" id="UP000018936">
    <property type="component" value="Unassembled WGS sequence"/>
</dbReference>
<comment type="caution">
    <text evidence="2">The sequence shown here is derived from an EMBL/GenBank/DDBJ whole genome shotgun (WGS) entry which is preliminary data.</text>
</comment>
<reference evidence="2 3" key="1">
    <citation type="journal article" date="2013" name="Proc. Natl. Acad. Sci. U.S.A.">
        <title>The king cobra genome reveals dynamic gene evolution and adaptation in the snake venom system.</title>
        <authorList>
            <person name="Vonk F.J."/>
            <person name="Casewell N.R."/>
            <person name="Henkel C.V."/>
            <person name="Heimberg A.M."/>
            <person name="Jansen H.J."/>
            <person name="McCleary R.J."/>
            <person name="Kerkkamp H.M."/>
            <person name="Vos R.A."/>
            <person name="Guerreiro I."/>
            <person name="Calvete J.J."/>
            <person name="Wuster W."/>
            <person name="Woods A.E."/>
            <person name="Logan J.M."/>
            <person name="Harrison R.A."/>
            <person name="Castoe T.A."/>
            <person name="de Koning A.P."/>
            <person name="Pollock D.D."/>
            <person name="Yandell M."/>
            <person name="Calderon D."/>
            <person name="Renjifo C."/>
            <person name="Currier R.B."/>
            <person name="Salgado D."/>
            <person name="Pla D."/>
            <person name="Sanz L."/>
            <person name="Hyder A.S."/>
            <person name="Ribeiro J.M."/>
            <person name="Arntzen J.W."/>
            <person name="van den Thillart G.E."/>
            <person name="Boetzer M."/>
            <person name="Pirovano W."/>
            <person name="Dirks R.P."/>
            <person name="Spaink H.P."/>
            <person name="Duboule D."/>
            <person name="McGlinn E."/>
            <person name="Kini R.M."/>
            <person name="Richardson M.K."/>
        </authorList>
    </citation>
    <scope>NUCLEOTIDE SEQUENCE</scope>
    <source>
        <tissue evidence="2">Blood</tissue>
    </source>
</reference>
<sequence>MGLPPPTITPPHPFMPSPSLLPLLIQLSTSKGSAIVLHFNSAFFPLPNVGMGLHLMSTSKTSASFNHNSDAVETLLRDITVLIQPYAANDKQCCTLISLSKDCLHGIEAKSYSMDTGSSRTSYRKRHCSYDQHKDYFQETIQEHDKHRDKVDPIEGAPEIEYFLKDDTRSFFKYSLLEGRNLNIRKEPLSEMEFILGILTNSDTMPNICMSLTFFFKRNKNGFNYLHNSRRWYLLFFVERVHETGHKIQDLCAPASQHPAPSTKDYAHANACLSVVDVQQTNVDMQLLHNAERCPQHGAFIEIWRQIGNQKTCYYEIKQVMLWGFLCNGKRHSLGHMASFSYEEIIELQYSFVAEMEDSVELPLNQPFQAKPQGQVNNNVMKRAHPSLKKYNIGAFCKKMNSKLLEEEDDMCPVAFGITSEKHCRLQGEGQEQTTVANHNDIKVDDKSTDVFFVDLAGIKLPDQNAADQLNVSLFYVPKKHNVVANLHAPLLHLSLIEENHVLCWLLKSQVCFGNILEQLQMVKKNLSKEKEVFSKTQVEVCRPSMDISPMACPEHFVALAGQRVKGKACLSGVGFYFLEVWQGTLASTGTQ</sequence>